<feature type="transmembrane region" description="Helical" evidence="3">
    <location>
        <begin position="238"/>
        <end position="262"/>
    </location>
</feature>
<comment type="caution">
    <text evidence="4">The sequence shown here is derived from an EMBL/GenBank/DDBJ whole genome shotgun (WGS) entry which is preliminary data.</text>
</comment>
<sequence>MNKALVLGRPPYPLAFIAAVFLLLSAWIYTQGLDGPWLFDDRGNIVDNHQLAIEGGEVDAWRTASLSSGSGPLRRPLAMGSFAAQHAFSPDVSPAAFKAANVLLHFVIGGVVWLFCRAVLSGLPGRRHSKALVDRVAVVAALIWIAHPLNVSTVLYAVQRMAQLSTLFVVLGLWVFARSRNRWLRQIPSAGEVVAAALWLLVLTILATYSKENGALLPLLVVALEVSVYRGRLGGRSFPAVSGTALCLLLLPCLLLAAWLIFNPDAIRSMYGNREFTLGERLLTQPRVLWHYVHWIMTPTLSSYGLFHDDIPISFGLWSPATTAIAIVLWAGLLVLAVALGKRAPLLLCAVLFFLVGQAMESSFLPLEMVFEHRNYLPMIGVVLFVAYLLVELGERMPASLSWAPWTVALAILCAQLYIRAHTWSDPVRLAQVSALNHPHSPRSLNAYAGELVSLAQSESSAGESGAQRLEWMALARHYYEQAFAVDPRNLSALVMLYQIDSQHFSDLGEERRWRNVILALLEDRKISASDYTALKTLVACLGRGECAGGEPFAWQIITAVKHRYPGSPRIALLEYGFLVAADAPAVQRIAALEAALARSPGSRQLYSPLINEYGSLDSVGRVFEYTAALMAVDVERRQLSLIKQMFVPRQPEDEEERR</sequence>
<feature type="transmembrane region" description="Helical" evidence="3">
    <location>
        <begin position="132"/>
        <end position="149"/>
    </location>
</feature>
<organism evidence="4 5">
    <name type="scientific">Parahaliea mediterranea</name>
    <dbReference type="NCBI Taxonomy" id="651086"/>
    <lineage>
        <taxon>Bacteria</taxon>
        <taxon>Pseudomonadati</taxon>
        <taxon>Pseudomonadota</taxon>
        <taxon>Gammaproteobacteria</taxon>
        <taxon>Cellvibrionales</taxon>
        <taxon>Halieaceae</taxon>
        <taxon>Parahaliea</taxon>
    </lineage>
</organism>
<accession>A0A939DC03</accession>
<keyword evidence="3" id="KW-0472">Membrane</keyword>
<dbReference type="AlphaFoldDB" id="A0A939DC03"/>
<keyword evidence="5" id="KW-1185">Reference proteome</keyword>
<feature type="transmembrane region" description="Helical" evidence="3">
    <location>
        <begin position="376"/>
        <end position="394"/>
    </location>
</feature>
<feature type="transmembrane region" description="Helical" evidence="3">
    <location>
        <begin position="317"/>
        <end position="339"/>
    </location>
</feature>
<dbReference type="InterPro" id="IPR052346">
    <property type="entry name" value="O-mannosyl-transferase_TMTC"/>
</dbReference>
<keyword evidence="2" id="KW-0802">TPR repeat</keyword>
<name>A0A939DC03_9GAMM</name>
<proteinExistence type="predicted"/>
<feature type="transmembrane region" description="Helical" evidence="3">
    <location>
        <begin position="102"/>
        <end position="120"/>
    </location>
</feature>
<keyword evidence="3" id="KW-0812">Transmembrane</keyword>
<dbReference type="Proteomes" id="UP000664303">
    <property type="component" value="Unassembled WGS sequence"/>
</dbReference>
<reference evidence="4" key="1">
    <citation type="submission" date="2021-02" db="EMBL/GenBank/DDBJ databases">
        <title>PHA producing bacteria isolated from coastal sediment in Guangdong, Shenzhen.</title>
        <authorList>
            <person name="Zheng W."/>
            <person name="Yu S."/>
            <person name="Huang Y."/>
        </authorList>
    </citation>
    <scope>NUCLEOTIDE SEQUENCE</scope>
    <source>
        <strain evidence="4">TN14-10</strain>
    </source>
</reference>
<dbReference type="PANTHER" id="PTHR44227">
    <property type="match status" value="1"/>
</dbReference>
<evidence type="ECO:0000256" key="3">
    <source>
        <dbReference type="SAM" id="Phobius"/>
    </source>
</evidence>
<feature type="transmembrane region" description="Helical" evidence="3">
    <location>
        <begin position="12"/>
        <end position="30"/>
    </location>
</feature>
<feature type="transmembrane region" description="Helical" evidence="3">
    <location>
        <begin position="401"/>
        <end position="419"/>
    </location>
</feature>
<dbReference type="RefSeq" id="WP_206558818.1">
    <property type="nucleotide sequence ID" value="NZ_JAFKCZ010000001.1"/>
</dbReference>
<feature type="transmembrane region" description="Helical" evidence="3">
    <location>
        <begin position="161"/>
        <end position="177"/>
    </location>
</feature>
<protein>
    <recommendedName>
        <fullName evidence="6">Tetratricopeptide repeat protein</fullName>
    </recommendedName>
</protein>
<evidence type="ECO:0000256" key="2">
    <source>
        <dbReference type="ARBA" id="ARBA00022803"/>
    </source>
</evidence>
<evidence type="ECO:0000313" key="4">
    <source>
        <dbReference type="EMBL" id="MBN7795395.1"/>
    </source>
</evidence>
<gene>
    <name evidence="4" type="ORF">JYP50_02260</name>
</gene>
<keyword evidence="1" id="KW-0677">Repeat</keyword>
<keyword evidence="3" id="KW-1133">Transmembrane helix</keyword>
<evidence type="ECO:0008006" key="6">
    <source>
        <dbReference type="Google" id="ProtNLM"/>
    </source>
</evidence>
<evidence type="ECO:0000256" key="1">
    <source>
        <dbReference type="ARBA" id="ARBA00022737"/>
    </source>
</evidence>
<dbReference type="PANTHER" id="PTHR44227:SF3">
    <property type="entry name" value="PROTEIN O-MANNOSYL-TRANSFERASE TMTC4"/>
    <property type="match status" value="1"/>
</dbReference>
<evidence type="ECO:0000313" key="5">
    <source>
        <dbReference type="Proteomes" id="UP000664303"/>
    </source>
</evidence>
<feature type="transmembrane region" description="Helical" evidence="3">
    <location>
        <begin position="346"/>
        <end position="364"/>
    </location>
</feature>
<feature type="transmembrane region" description="Helical" evidence="3">
    <location>
        <begin position="189"/>
        <end position="209"/>
    </location>
</feature>
<dbReference type="EMBL" id="JAFKCZ010000001">
    <property type="protein sequence ID" value="MBN7795395.1"/>
    <property type="molecule type" value="Genomic_DNA"/>
</dbReference>